<keyword evidence="4" id="KW-1185">Reference proteome</keyword>
<accession>A0A6I3XKY6</accession>
<evidence type="ECO:0000313" key="3">
    <source>
        <dbReference type="EMBL" id="MUI15093.1"/>
    </source>
</evidence>
<comment type="caution">
    <text evidence="3">The sequence shown here is derived from an EMBL/GenBank/DDBJ whole genome shotgun (WGS) entry which is preliminary data.</text>
</comment>
<dbReference type="Pfam" id="PF07589">
    <property type="entry name" value="PEP-CTERM"/>
    <property type="match status" value="1"/>
</dbReference>
<protein>
    <submittedName>
        <fullName evidence="3">PEP-CTERM sorting domain-containing protein</fullName>
    </submittedName>
</protein>
<feature type="compositionally biased region" description="Basic residues" evidence="1">
    <location>
        <begin position="1"/>
        <end position="10"/>
    </location>
</feature>
<reference evidence="3 4" key="1">
    <citation type="submission" date="2019-11" db="EMBL/GenBank/DDBJ databases">
        <title>Draft Genome Sequences of Six Type Strains of the Genus Massilia.</title>
        <authorList>
            <person name="Miess H."/>
            <person name="Frediansyah A."/>
            <person name="Goeker M."/>
            <person name="Gross H."/>
        </authorList>
    </citation>
    <scope>NUCLEOTIDE SEQUENCE [LARGE SCALE GENOMIC DNA]</scope>
    <source>
        <strain evidence="3 4">DSM 17513</strain>
    </source>
</reference>
<feature type="region of interest" description="Disordered" evidence="1">
    <location>
        <begin position="1"/>
        <end position="22"/>
    </location>
</feature>
<dbReference type="InterPro" id="IPR013424">
    <property type="entry name" value="Ice-binding_C"/>
</dbReference>
<evidence type="ECO:0000259" key="2">
    <source>
        <dbReference type="Pfam" id="PF07589"/>
    </source>
</evidence>
<feature type="domain" description="Ice-binding protein C-terminal" evidence="2">
    <location>
        <begin position="323"/>
        <end position="348"/>
    </location>
</feature>
<name>A0A6I3XKY6_9BURK</name>
<dbReference type="AlphaFoldDB" id="A0A6I3XKY6"/>
<dbReference type="OrthoDB" id="8759980at2"/>
<organism evidence="3 4">
    <name type="scientific">Pseudoduganella dura</name>
    <dbReference type="NCBI Taxonomy" id="321982"/>
    <lineage>
        <taxon>Bacteria</taxon>
        <taxon>Pseudomonadati</taxon>
        <taxon>Pseudomonadota</taxon>
        <taxon>Betaproteobacteria</taxon>
        <taxon>Burkholderiales</taxon>
        <taxon>Oxalobacteraceae</taxon>
        <taxon>Telluria group</taxon>
        <taxon>Pseudoduganella</taxon>
    </lineage>
</organism>
<dbReference type="NCBIfam" id="TIGR02595">
    <property type="entry name" value="PEP_CTERM"/>
    <property type="match status" value="1"/>
</dbReference>
<sequence>MQSRELKHHAQQNPPVPVDPVSRHGIHRARAIPEHRWSSGCASAFRTHRLQLSRHAAGGLYVCLDMHQELVYCYFSCKKSNFPCESQWHSSVAGHGRTRLPRTDMTRICNRTPLAWVMAVALMAANGSAMADAYISQTIDSVKFGVVDLTPADGQAAGFTVEGPWSSRHTSEYLIGGVRFSSQASVPAGSYVANGNAGTTYFYDEVYPDWGFVNVLSGSIAPGNWVSTGFTQSRRLILAPHSLLSVSGNYDFSGHGDGMATTGSLVVDLLGRSVRAGGSIYNYTSAEDVFHYSLVNNTDESMEVSVQLKAAVRFSGTPAVLSAVPEPGAYAMLLGGFALFGMLAARRRPVQPRSTSRSA</sequence>
<evidence type="ECO:0000313" key="4">
    <source>
        <dbReference type="Proteomes" id="UP000431684"/>
    </source>
</evidence>
<dbReference type="Proteomes" id="UP000431684">
    <property type="component" value="Unassembled WGS sequence"/>
</dbReference>
<proteinExistence type="predicted"/>
<gene>
    <name evidence="3" type="ORF">GJV26_21875</name>
</gene>
<dbReference type="EMBL" id="WNWM01000002">
    <property type="protein sequence ID" value="MUI15093.1"/>
    <property type="molecule type" value="Genomic_DNA"/>
</dbReference>
<evidence type="ECO:0000256" key="1">
    <source>
        <dbReference type="SAM" id="MobiDB-lite"/>
    </source>
</evidence>